<name>A0AAD3HCN9_9STRA</name>
<feature type="compositionally biased region" description="Basic and acidic residues" evidence="1">
    <location>
        <begin position="345"/>
        <end position="356"/>
    </location>
</feature>
<keyword evidence="4" id="KW-1185">Reference proteome</keyword>
<accession>A0AAD3HCN9</accession>
<feature type="compositionally biased region" description="Basic and acidic residues" evidence="1">
    <location>
        <begin position="599"/>
        <end position="608"/>
    </location>
</feature>
<feature type="region of interest" description="Disordered" evidence="1">
    <location>
        <begin position="343"/>
        <end position="609"/>
    </location>
</feature>
<evidence type="ECO:0000256" key="1">
    <source>
        <dbReference type="SAM" id="MobiDB-lite"/>
    </source>
</evidence>
<reference evidence="3 4" key="1">
    <citation type="journal article" date="2021" name="Sci. Rep.">
        <title>The genome of the diatom Chaetoceros tenuissimus carries an ancient integrated fragment of an extant virus.</title>
        <authorList>
            <person name="Hongo Y."/>
            <person name="Kimura K."/>
            <person name="Takaki Y."/>
            <person name="Yoshida Y."/>
            <person name="Baba S."/>
            <person name="Kobayashi G."/>
            <person name="Nagasaki K."/>
            <person name="Hano T."/>
            <person name="Tomaru Y."/>
        </authorList>
    </citation>
    <scope>NUCLEOTIDE SEQUENCE [LARGE SCALE GENOMIC DNA]</scope>
    <source>
        <strain evidence="3 4">NIES-3715</strain>
    </source>
</reference>
<feature type="region of interest" description="Disordered" evidence="1">
    <location>
        <begin position="1290"/>
        <end position="1311"/>
    </location>
</feature>
<feature type="compositionally biased region" description="Low complexity" evidence="1">
    <location>
        <begin position="477"/>
        <end position="488"/>
    </location>
</feature>
<feature type="region of interest" description="Disordered" evidence="1">
    <location>
        <begin position="309"/>
        <end position="331"/>
    </location>
</feature>
<dbReference type="Pfam" id="PF01398">
    <property type="entry name" value="JAB"/>
    <property type="match status" value="1"/>
</dbReference>
<organism evidence="3 4">
    <name type="scientific">Chaetoceros tenuissimus</name>
    <dbReference type="NCBI Taxonomy" id="426638"/>
    <lineage>
        <taxon>Eukaryota</taxon>
        <taxon>Sar</taxon>
        <taxon>Stramenopiles</taxon>
        <taxon>Ochrophyta</taxon>
        <taxon>Bacillariophyta</taxon>
        <taxon>Coscinodiscophyceae</taxon>
        <taxon>Chaetocerotophycidae</taxon>
        <taxon>Chaetocerotales</taxon>
        <taxon>Chaetocerotaceae</taxon>
        <taxon>Chaetoceros</taxon>
    </lineage>
</organism>
<feature type="compositionally biased region" description="Basic residues" evidence="1">
    <location>
        <begin position="540"/>
        <end position="549"/>
    </location>
</feature>
<dbReference type="Gene3D" id="3.40.140.10">
    <property type="entry name" value="Cytidine Deaminase, domain 2"/>
    <property type="match status" value="1"/>
</dbReference>
<dbReference type="GO" id="GO:0008237">
    <property type="term" value="F:metallopeptidase activity"/>
    <property type="evidence" value="ECO:0007669"/>
    <property type="project" value="InterPro"/>
</dbReference>
<evidence type="ECO:0000259" key="2">
    <source>
        <dbReference type="PROSITE" id="PS50249"/>
    </source>
</evidence>
<dbReference type="InterPro" id="IPR000555">
    <property type="entry name" value="JAMM/MPN+_dom"/>
</dbReference>
<dbReference type="PROSITE" id="PS50249">
    <property type="entry name" value="MPN"/>
    <property type="match status" value="1"/>
</dbReference>
<dbReference type="PANTHER" id="PTHR10410">
    <property type="entry name" value="EUKARYOTIC TRANSLATION INITIATION FACTOR 3 -RELATED"/>
    <property type="match status" value="1"/>
</dbReference>
<dbReference type="Proteomes" id="UP001054902">
    <property type="component" value="Unassembled WGS sequence"/>
</dbReference>
<dbReference type="InterPro" id="IPR037518">
    <property type="entry name" value="MPN"/>
</dbReference>
<feature type="region of interest" description="Disordered" evidence="1">
    <location>
        <begin position="27"/>
        <end position="59"/>
    </location>
</feature>
<dbReference type="InterPro" id="IPR050242">
    <property type="entry name" value="JAMM_MPN+_peptidase_M67A"/>
</dbReference>
<feature type="compositionally biased region" description="Basic residues" evidence="1">
    <location>
        <begin position="512"/>
        <end position="522"/>
    </location>
</feature>
<evidence type="ECO:0000313" key="3">
    <source>
        <dbReference type="EMBL" id="GFH58967.1"/>
    </source>
</evidence>
<feature type="compositionally biased region" description="Basic residues" evidence="1">
    <location>
        <begin position="412"/>
        <end position="421"/>
    </location>
</feature>
<dbReference type="EMBL" id="BLLK01000062">
    <property type="protein sequence ID" value="GFH58967.1"/>
    <property type="molecule type" value="Genomic_DNA"/>
</dbReference>
<sequence>MSGADRNHPHPISGHELVHHARNFSDANSNTQAEDGRPPGLHPAQFHDSMQGLPNSLQPIQVGFMGTHSIIDNRGQIPITQNSSLQNMNNIQRSMQHRHYKKDADMNQYQSDAVHAMPPLIPMHQPQQANHRLPPLAYDLMGNSFQKDKNISSQMSNEGAHNLISSATLSNLDARQALSLKQQLQLALQQQVHQQAPPSNQVEQQLFTLTSQQNGAMSNPKRSFRNVYSVSNDHIPDSLPNIGHSQLVTYNHESTNSFISQSPANINSVEHPIYDSMEPVMGLQYQHDSNCGQMQNEIAQIPEIQATCSESKKSTKGKRKSRKKNKNETYVGDDDEINVGIRGKKVSDRNRSKPLNEEGCEGSTESYLNAEVATESIKPAGSERKKRKYTKRKKPVQDAESNDAVPEPIPKEKRKYTRRKKPPLDEESNDVVSESIPKEKRKYTRRKKSSLGAKSNDLVSEPIPKEKRKYTRRKKSPSGTESTETISEPIEKLNTPVPDTESNETITQSIPKGKRKYTKRKKPALDTESNVAILEVSTKEKRKYKRRKKPVPDVQPNDDILESIPNRNELGKFEQSSKQKEIQPIRRRSRRNSSGNEPSENKDGEKNVCHFNSIDEQSRKYLEKSHSVMRKLISSVAEDYMHSPLGELWVNDIDNKKMTLSPGKQTSSNNYELSLFGRRPIWDEGHFTDGQCHTDSMHIDQEGDQNLDEFVPPHLRAYCNCGRDHFEEDLSQGGQARRSGRSGKSVKMSRVIAELEEGNLNAHTLITCDEYSFGPEFRYLLPSRKSAKKSEMAMREIENFDMKDQIDLSKIQPFDVKIGPDVSFITDLHCHLNQSEVIGLLGGKYDEDEKILYIQAAFPCKSTERSDNGFTDVEMEINSQIAVGDAIRKHGLNVVGWYHSHPTFQPDPSVTDIENQSNYQNLFSGEDHPFVGLIVGTYGSTNTSFDSVMRWFHVENKDNYNSSRSVVSPLTSQKAKFPMNLKVTYRNARKYKGPDFHTIQKAKIARTENGSKDIYQKEIEKMKKAMQKSLGINLSAPQLCGFVKSDRSILPKKPLKMTYVPNFADKILSNSNCLDGDGIPYTSKEYYILRHPKIGNDVKGAIIWNAVAREQMQIDTKAPSPDMILRRLYESKYFGDELVSAGFLVEDDAIIIHAVDSILHHYVDGENKINFLKLSNQKFDVSFKEISDIPKKVKEYLIATFAATSTNSRMSNGQKMVSSLLKWVGHMHLNYHGCRQNSDLKLNDSFGLTNDIIFLGEVIRLIAARWKSGGTFTFASSGLKRKNGVVKTKTNMSVEKVQPSPPTRTKRRNKI</sequence>
<protein>
    <recommendedName>
        <fullName evidence="2">MPN domain-containing protein</fullName>
    </recommendedName>
</protein>
<feature type="compositionally biased region" description="Basic and acidic residues" evidence="1">
    <location>
        <begin position="569"/>
        <end position="584"/>
    </location>
</feature>
<proteinExistence type="predicted"/>
<dbReference type="SUPFAM" id="SSF102712">
    <property type="entry name" value="JAB1/MPN domain"/>
    <property type="match status" value="1"/>
</dbReference>
<feature type="domain" description="MPN" evidence="2">
    <location>
        <begin position="816"/>
        <end position="954"/>
    </location>
</feature>
<gene>
    <name evidence="3" type="ORF">CTEN210_15443</name>
</gene>
<evidence type="ECO:0000313" key="4">
    <source>
        <dbReference type="Proteomes" id="UP001054902"/>
    </source>
</evidence>
<feature type="compositionally biased region" description="Basic residues" evidence="1">
    <location>
        <begin position="384"/>
        <end position="394"/>
    </location>
</feature>
<feature type="compositionally biased region" description="Basic residues" evidence="1">
    <location>
        <begin position="314"/>
        <end position="325"/>
    </location>
</feature>
<comment type="caution">
    <text evidence="3">The sequence shown here is derived from an EMBL/GenBank/DDBJ whole genome shotgun (WGS) entry which is preliminary data.</text>
</comment>
<feature type="compositionally biased region" description="Basic residues" evidence="1">
    <location>
        <begin position="439"/>
        <end position="449"/>
    </location>
</feature>
<feature type="compositionally biased region" description="Basic residues" evidence="1">
    <location>
        <begin position="466"/>
        <end position="476"/>
    </location>
</feature>